<dbReference type="AlphaFoldDB" id="A0A1I5S0V5"/>
<accession>A0A1I5S0V5</accession>
<sequence length="399" mass="40552">MLAGLLFAHHDADDRPGQLTATLPFGGSSVIEYQARLLAAVGASQLVVMVGRLTPELLGAIGRIGKRGIAVDAVRTAEEVAAKLHPLARVLMLADGLVTTQEIVDGMARGEGDALLVVDAADAPARYERLGGGAAWAGIARLEARRIVDVAALPRDYDFQSTALRLADQARAVHLMLPPGAIADGHGIEHAGGGLTERGRAVLAATVADRRNWFNAALVAPLARATVPRLVARGVGTIATGVGGALLSLAGAVGIVAGVPGTGLTAMLAGAMGLGVARVLALLRDEEPLGEACVIAQGIAAAAGVMALGWSLTATTGAVMLVVALVAVVAGLLGERATPRRSRRRWWGGGPAYLALATPFAVVGWPTIGLVAVLLYATATLVAAIEALRTLVNDGLVSS</sequence>
<evidence type="ECO:0000313" key="2">
    <source>
        <dbReference type="EMBL" id="SFP64353.1"/>
    </source>
</evidence>
<feature type="transmembrane region" description="Helical" evidence="1">
    <location>
        <begin position="346"/>
        <end position="365"/>
    </location>
</feature>
<organism evidence="2 3">
    <name type="scientific">Sphingomonas rubra</name>
    <dbReference type="NCBI Taxonomy" id="634430"/>
    <lineage>
        <taxon>Bacteria</taxon>
        <taxon>Pseudomonadati</taxon>
        <taxon>Pseudomonadota</taxon>
        <taxon>Alphaproteobacteria</taxon>
        <taxon>Sphingomonadales</taxon>
        <taxon>Sphingomonadaceae</taxon>
        <taxon>Sphingomonas</taxon>
    </lineage>
</organism>
<feature type="transmembrane region" description="Helical" evidence="1">
    <location>
        <begin position="263"/>
        <end position="281"/>
    </location>
</feature>
<gene>
    <name evidence="2" type="ORF">SAMN04488241_104274</name>
</gene>
<name>A0A1I5S0V5_9SPHN</name>
<keyword evidence="1" id="KW-0472">Membrane</keyword>
<reference evidence="2 3" key="1">
    <citation type="submission" date="2016-10" db="EMBL/GenBank/DDBJ databases">
        <authorList>
            <person name="de Groot N.N."/>
        </authorList>
    </citation>
    <scope>NUCLEOTIDE SEQUENCE [LARGE SCALE GENOMIC DNA]</scope>
    <source>
        <strain evidence="2 3">CGMCC 1.9113</strain>
    </source>
</reference>
<dbReference type="EMBL" id="FOXP01000004">
    <property type="protein sequence ID" value="SFP64353.1"/>
    <property type="molecule type" value="Genomic_DNA"/>
</dbReference>
<dbReference type="Proteomes" id="UP000199586">
    <property type="component" value="Unassembled WGS sequence"/>
</dbReference>
<feature type="transmembrane region" description="Helical" evidence="1">
    <location>
        <begin position="371"/>
        <end position="392"/>
    </location>
</feature>
<dbReference type="STRING" id="634430.SAMN04488241_104274"/>
<feature type="transmembrane region" description="Helical" evidence="1">
    <location>
        <begin position="293"/>
        <end position="312"/>
    </location>
</feature>
<dbReference type="OrthoDB" id="8477220at2"/>
<feature type="transmembrane region" description="Helical" evidence="1">
    <location>
        <begin position="318"/>
        <end position="334"/>
    </location>
</feature>
<proteinExistence type="predicted"/>
<dbReference type="RefSeq" id="WP_093332801.1">
    <property type="nucleotide sequence ID" value="NZ_FOXP01000004.1"/>
</dbReference>
<evidence type="ECO:0000256" key="1">
    <source>
        <dbReference type="SAM" id="Phobius"/>
    </source>
</evidence>
<keyword evidence="3" id="KW-1185">Reference proteome</keyword>
<keyword evidence="1" id="KW-1133">Transmembrane helix</keyword>
<evidence type="ECO:0000313" key="3">
    <source>
        <dbReference type="Proteomes" id="UP000199586"/>
    </source>
</evidence>
<keyword evidence="1" id="KW-0812">Transmembrane</keyword>
<protein>
    <submittedName>
        <fullName evidence="2">Uncharacterized protein</fullName>
    </submittedName>
</protein>
<feature type="transmembrane region" description="Helical" evidence="1">
    <location>
        <begin position="234"/>
        <end position="257"/>
    </location>
</feature>